<dbReference type="Proteomes" id="UP001152320">
    <property type="component" value="Chromosome 1"/>
</dbReference>
<dbReference type="OrthoDB" id="6083617at2759"/>
<keyword evidence="5 6" id="KW-0472">Membrane</keyword>
<reference evidence="7" key="1">
    <citation type="submission" date="2021-10" db="EMBL/GenBank/DDBJ databases">
        <title>Tropical sea cucumber genome reveals ecological adaptation and Cuvierian tubules defense mechanism.</title>
        <authorList>
            <person name="Chen T."/>
        </authorList>
    </citation>
    <scope>NUCLEOTIDE SEQUENCE</scope>
    <source>
        <strain evidence="7">Nanhai2018</strain>
        <tissue evidence="7">Muscle</tissue>
    </source>
</reference>
<dbReference type="InterPro" id="IPR007593">
    <property type="entry name" value="CD225/Dispanin_fam"/>
</dbReference>
<evidence type="ECO:0000256" key="5">
    <source>
        <dbReference type="ARBA" id="ARBA00023136"/>
    </source>
</evidence>
<dbReference type="Pfam" id="PF04505">
    <property type="entry name" value="CD225"/>
    <property type="match status" value="1"/>
</dbReference>
<keyword evidence="4 6" id="KW-1133">Transmembrane helix</keyword>
<dbReference type="PANTHER" id="PTHR14948">
    <property type="entry name" value="NG5"/>
    <property type="match status" value="1"/>
</dbReference>
<evidence type="ECO:0000256" key="3">
    <source>
        <dbReference type="ARBA" id="ARBA00022692"/>
    </source>
</evidence>
<feature type="transmembrane region" description="Helical" evidence="6">
    <location>
        <begin position="118"/>
        <end position="143"/>
    </location>
</feature>
<keyword evidence="8" id="KW-1185">Reference proteome</keyword>
<evidence type="ECO:0000313" key="7">
    <source>
        <dbReference type="EMBL" id="KAJ8049822.1"/>
    </source>
</evidence>
<comment type="caution">
    <text evidence="7">The sequence shown here is derived from an EMBL/GenBank/DDBJ whole genome shotgun (WGS) entry which is preliminary data.</text>
</comment>
<feature type="transmembrane region" description="Helical" evidence="6">
    <location>
        <begin position="65"/>
        <end position="86"/>
    </location>
</feature>
<dbReference type="EMBL" id="JAIZAY010000001">
    <property type="protein sequence ID" value="KAJ8049822.1"/>
    <property type="molecule type" value="Genomic_DNA"/>
</dbReference>
<dbReference type="InterPro" id="IPR051423">
    <property type="entry name" value="CD225/Dispanin"/>
</dbReference>
<name>A0A9Q1CQS1_HOLLE</name>
<sequence>MSELPYNRLQEDLAKQGHPPQQGQLQQQGYPPQYGYPIAITNHQTGVIPTATVIARETQVQPEDYMGLSIFVLICCCLPVGIVAVIKASEVGSRFRSGDYDGAMESSREAKNWAMGGLIYGIVSWSVAAVIGIVYLILILVAVNEVQDYNFY</sequence>
<evidence type="ECO:0000256" key="6">
    <source>
        <dbReference type="SAM" id="Phobius"/>
    </source>
</evidence>
<accession>A0A9Q1CQS1</accession>
<dbReference type="PANTHER" id="PTHR14948:SF44">
    <property type="entry name" value="PROLINE-RICH TRANSMEMBRANE PROTEIN 1-LIKE"/>
    <property type="match status" value="1"/>
</dbReference>
<evidence type="ECO:0000256" key="1">
    <source>
        <dbReference type="ARBA" id="ARBA00004370"/>
    </source>
</evidence>
<dbReference type="AlphaFoldDB" id="A0A9Q1CQS1"/>
<comment type="similarity">
    <text evidence="2">Belongs to the CD225/Dispanin family.</text>
</comment>
<evidence type="ECO:0000256" key="2">
    <source>
        <dbReference type="ARBA" id="ARBA00006843"/>
    </source>
</evidence>
<protein>
    <submittedName>
        <fullName evidence="7">Proline-rich transmembrane protein 1</fullName>
    </submittedName>
</protein>
<gene>
    <name evidence="7" type="ORF">HOLleu_02737</name>
</gene>
<organism evidence="7 8">
    <name type="scientific">Holothuria leucospilota</name>
    <name type="common">Black long sea cucumber</name>
    <name type="synonym">Mertensiothuria leucospilota</name>
    <dbReference type="NCBI Taxonomy" id="206669"/>
    <lineage>
        <taxon>Eukaryota</taxon>
        <taxon>Metazoa</taxon>
        <taxon>Echinodermata</taxon>
        <taxon>Eleutherozoa</taxon>
        <taxon>Echinozoa</taxon>
        <taxon>Holothuroidea</taxon>
        <taxon>Aspidochirotacea</taxon>
        <taxon>Aspidochirotida</taxon>
        <taxon>Holothuriidae</taxon>
        <taxon>Holothuria</taxon>
    </lineage>
</organism>
<keyword evidence="3 6" id="KW-0812">Transmembrane</keyword>
<evidence type="ECO:0000256" key="4">
    <source>
        <dbReference type="ARBA" id="ARBA00022989"/>
    </source>
</evidence>
<proteinExistence type="inferred from homology"/>
<dbReference type="GO" id="GO:0016020">
    <property type="term" value="C:membrane"/>
    <property type="evidence" value="ECO:0007669"/>
    <property type="project" value="UniProtKB-SubCell"/>
</dbReference>
<evidence type="ECO:0000313" key="8">
    <source>
        <dbReference type="Proteomes" id="UP001152320"/>
    </source>
</evidence>
<comment type="subcellular location">
    <subcellularLocation>
        <location evidence="1">Membrane</location>
    </subcellularLocation>
</comment>